<accession>U5C4M1</accession>
<gene>
    <name evidence="1" type="ORF">P872_02145</name>
</gene>
<proteinExistence type="predicted"/>
<dbReference type="Proteomes" id="UP000016843">
    <property type="component" value="Unassembled WGS sequence"/>
</dbReference>
<sequence length="54" mass="6653">MHILNRWGKQMQDLVIMKTKLMEKIASIRFSSPFYRRMNFGRIGRKTQKYNFKK</sequence>
<keyword evidence="2" id="KW-1185">Reference proteome</keyword>
<dbReference type="AlphaFoldDB" id="U5C4M1"/>
<evidence type="ECO:0000313" key="1">
    <source>
        <dbReference type="EMBL" id="ERM83841.1"/>
    </source>
</evidence>
<reference evidence="1 2" key="1">
    <citation type="journal article" date="2013" name="Genome Announc.">
        <title>Draft Genome Sequence of the Psychrophilic and Alkaliphilic Rhodonellum psychrophilum Strain GCM71T.</title>
        <authorList>
            <person name="Hauptmann A.L."/>
            <person name="Glaring M.A."/>
            <person name="Hallin P.F."/>
            <person name="Prieme A."/>
            <person name="Stougaard P."/>
        </authorList>
    </citation>
    <scope>NUCLEOTIDE SEQUENCE [LARGE SCALE GENOMIC DNA]</scope>
    <source>
        <strain evidence="1 2">GCM71</strain>
    </source>
</reference>
<name>U5C4M1_9BACT</name>
<evidence type="ECO:0000313" key="2">
    <source>
        <dbReference type="Proteomes" id="UP000016843"/>
    </source>
</evidence>
<dbReference type="EMBL" id="AWXR01000009">
    <property type="protein sequence ID" value="ERM83841.1"/>
    <property type="molecule type" value="Genomic_DNA"/>
</dbReference>
<organism evidence="1 2">
    <name type="scientific">Rhodonellum psychrophilum GCM71 = DSM 17998</name>
    <dbReference type="NCBI Taxonomy" id="1123057"/>
    <lineage>
        <taxon>Bacteria</taxon>
        <taxon>Pseudomonadati</taxon>
        <taxon>Bacteroidota</taxon>
        <taxon>Cytophagia</taxon>
        <taxon>Cytophagales</taxon>
        <taxon>Cytophagaceae</taxon>
        <taxon>Rhodonellum</taxon>
    </lineage>
</organism>
<protein>
    <submittedName>
        <fullName evidence="1">Uncharacterized protein</fullName>
    </submittedName>
</protein>
<dbReference type="RefSeq" id="WP_019596551.1">
    <property type="nucleotide sequence ID" value="NZ_AWXR01000009.1"/>
</dbReference>
<comment type="caution">
    <text evidence="1">The sequence shown here is derived from an EMBL/GenBank/DDBJ whole genome shotgun (WGS) entry which is preliminary data.</text>
</comment>